<dbReference type="EMBL" id="CACRXK020021770">
    <property type="protein sequence ID" value="CAB4036184.1"/>
    <property type="molecule type" value="Genomic_DNA"/>
</dbReference>
<dbReference type="AlphaFoldDB" id="A0A6S7K0Y4"/>
<name>A0A6S7K0Y4_PARCT</name>
<comment type="caution">
    <text evidence="1">The sequence shown here is derived from an EMBL/GenBank/DDBJ whole genome shotgun (WGS) entry which is preliminary data.</text>
</comment>
<keyword evidence="2" id="KW-1185">Reference proteome</keyword>
<gene>
    <name evidence="1" type="ORF">PACLA_8A050583</name>
</gene>
<accession>A0A6S7K0Y4</accession>
<proteinExistence type="predicted"/>
<dbReference type="OrthoDB" id="5980221at2759"/>
<protein>
    <submittedName>
        <fullName evidence="1">Uncharacterized protein</fullName>
    </submittedName>
</protein>
<sequence>MPPDIARILRYEYGEISSEINFAQWPFRCWEDVVKELIKLLWQHIYYYWEFRSLGSGNVGSDHFHELRFVYAGIMSVNQIQYYFYAMNYITPVLHYHPQPYSELCIAFRPLEKRFGRYAMVSQNISKFMSNILRFKGLSYSPFRRSFQNMSKDITEMNDQIQRYSANSKIYYDEDTKNEMRYYIMFWFFDSNLATECGNTAYNPRQFQEKILKPFRRLALARLKDVMAIPSLTADKERLKKISLFIDDYLERTFTNPKHDVIFAIEPFLKMLMEMKKMLFVRNPDVHLDEFRAFARLSSYWFLHPDFNLGTDENYNAFLGGLSYAMKNMKTLFKMANIFKKTRSVDSCKPGDKGQTKRRFCKLNELILDLVNYVTTINSAPITKIFNPSSEYKTILDHAATSNTLLTNIEALDVGQMDLQSSLSSLRISLGSHFHHLATFDEGKAGHDVVYLQSKMTDFNTRLSKSDLDDKLRTIFHYALGANIAELVALATQLAAAIANNANPMGWITGGADPTDIMDRLDAVAQAGVDSVKLATIKNEILPDIITQARRLSAANAKNAETHKTLADLFKTLKESKEININEVKSSFLNKYGNYDPGYYKNDITKYITLVNAAIEKLCEVLYGGKTVLSAVVESIGASKAVCIRATVEADVVGAIYEEMYDFQYDFMDAMAAAVRALIAKHSSKAVRSVPAGNDRVLLKIYVHRIKLLSKQHVLVALQDYCNVQEYENGGVPTHHCEQALNNPSFGNIILVLGNPISACLTDEMTTIDALIPAKSNPLREKLDPGVMDLTQLYAGEYTELSIPFSKSSSGNPAWVHKFISPTLPVHEDVALYVKRFELFLPSMTNSTYEVEITAKGYQPVSVTQSNHTMKYAFLEQTEFHLSYGENEESCSNKFERVYPILCKPHPPEICLSSHGVVSQNELPPPLFNTWYFRAFLPKLLPQPKPDENSTFHLRATIKICTKNPKKIDLDSTKYQHHVVEKRRERRCCGKKKYWFRNPLGTDDQSCQPCESPKLGGLYCEKLKKE</sequence>
<dbReference type="Proteomes" id="UP001152795">
    <property type="component" value="Unassembled WGS sequence"/>
</dbReference>
<evidence type="ECO:0000313" key="2">
    <source>
        <dbReference type="Proteomes" id="UP001152795"/>
    </source>
</evidence>
<reference evidence="1" key="1">
    <citation type="submission" date="2020-04" db="EMBL/GenBank/DDBJ databases">
        <authorList>
            <person name="Alioto T."/>
            <person name="Alioto T."/>
            <person name="Gomez Garrido J."/>
        </authorList>
    </citation>
    <scope>NUCLEOTIDE SEQUENCE</scope>
    <source>
        <strain evidence="1">A484AB</strain>
    </source>
</reference>
<organism evidence="1 2">
    <name type="scientific">Paramuricea clavata</name>
    <name type="common">Red gorgonian</name>
    <name type="synonym">Violescent sea-whip</name>
    <dbReference type="NCBI Taxonomy" id="317549"/>
    <lineage>
        <taxon>Eukaryota</taxon>
        <taxon>Metazoa</taxon>
        <taxon>Cnidaria</taxon>
        <taxon>Anthozoa</taxon>
        <taxon>Octocorallia</taxon>
        <taxon>Malacalcyonacea</taxon>
        <taxon>Plexauridae</taxon>
        <taxon>Paramuricea</taxon>
    </lineage>
</organism>
<evidence type="ECO:0000313" key="1">
    <source>
        <dbReference type="EMBL" id="CAB4036184.1"/>
    </source>
</evidence>